<protein>
    <recommendedName>
        <fullName evidence="2">Tail specific protease domain-containing protein</fullName>
    </recommendedName>
</protein>
<feature type="domain" description="Tail specific protease" evidence="2">
    <location>
        <begin position="406"/>
        <end position="601"/>
    </location>
</feature>
<feature type="domain" description="Tail specific protease" evidence="2">
    <location>
        <begin position="108"/>
        <end position="305"/>
    </location>
</feature>
<dbReference type="CDD" id="cd07563">
    <property type="entry name" value="Peptidase_S41_IRBP"/>
    <property type="match status" value="3"/>
</dbReference>
<keyword evidence="4" id="KW-1185">Reference proteome</keyword>
<dbReference type="InterPro" id="IPR029045">
    <property type="entry name" value="ClpP/crotonase-like_dom_sf"/>
</dbReference>
<feature type="domain" description="Tail specific protease" evidence="2">
    <location>
        <begin position="702"/>
        <end position="899"/>
    </location>
</feature>
<gene>
    <name evidence="3" type="ORF">JZ751_019845</name>
</gene>
<proteinExistence type="predicted"/>
<dbReference type="OrthoDB" id="10268064at2759"/>
<feature type="chain" id="PRO_5035843683" description="Tail specific protease domain-containing protein" evidence="1">
    <location>
        <begin position="23"/>
        <end position="1079"/>
    </location>
</feature>
<dbReference type="Pfam" id="PF03572">
    <property type="entry name" value="Peptidase_S41"/>
    <property type="match status" value="3"/>
</dbReference>
<evidence type="ECO:0000313" key="4">
    <source>
        <dbReference type="Proteomes" id="UP000824540"/>
    </source>
</evidence>
<dbReference type="InterPro" id="IPR005151">
    <property type="entry name" value="Tail-specific_protease"/>
</dbReference>
<accession>A0A8T2NPT1</accession>
<evidence type="ECO:0000259" key="2">
    <source>
        <dbReference type="SMART" id="SM00245"/>
    </source>
</evidence>
<dbReference type="PANTHER" id="PTHR11261">
    <property type="entry name" value="INTERPHOTORECEPTOR RETINOID-BINDING PROTEIN"/>
    <property type="match status" value="1"/>
</dbReference>
<dbReference type="SUPFAM" id="SSF52096">
    <property type="entry name" value="ClpP/crotonase"/>
    <property type="match status" value="4"/>
</dbReference>
<dbReference type="EMBL" id="JAFBMS010000038">
    <property type="protein sequence ID" value="KAG9341091.1"/>
    <property type="molecule type" value="Genomic_DNA"/>
</dbReference>
<evidence type="ECO:0000313" key="3">
    <source>
        <dbReference type="EMBL" id="KAG9341091.1"/>
    </source>
</evidence>
<comment type="caution">
    <text evidence="3">The sequence shown here is derived from an EMBL/GenBank/DDBJ whole genome shotgun (WGS) entry which is preliminary data.</text>
</comment>
<name>A0A8T2NPT1_9TELE</name>
<dbReference type="SMART" id="SM00245">
    <property type="entry name" value="TSPc"/>
    <property type="match status" value="3"/>
</dbReference>
<evidence type="ECO:0000256" key="1">
    <source>
        <dbReference type="SAM" id="SignalP"/>
    </source>
</evidence>
<sequence length="1079" mass="118809">MAGPPFLLGALVFFSSVFTAFSSFQPALVLDMAQLLLDNYCFPENLVGMQEAIQQAINSGEILRISDPKTLATLLTTGVQGALNDPRLTISYEPNAVPGKTPGRPRLSPERLMKTVKNSVKFELLENNVGYLRMDRILGKEGAEKISSFIFENVWNRVLPSSALIFDLRYSTTGEISGIPYIVSYFFEAAPLVHIESVYDRPTNKTREMWTLPVLPGKRYGQRKDLIILTSKRTSGAAEGVAYALKNLQRAVIVGERTAGGSVNIEKLRIGESKFYITMPVARSTNPITGQSWEVSGVSPCVTVNGKDAVDKAKSILRLRRAIPTAVETISDIIKRFYSFTDRVPTLLSHLSSIDFFSAISEEDLAAKLNQELQSVIEDPRLIVKMATDSSSFIEDTTELTGPPEGPASHEESVDRVFKVSILPGNTGYLRFDKFNDISSLVESRPQIVKKVLDSIGGTENLIVDLRSNTGGSSEGVPLLLSYFYDPSPPTHLYTIYSRIGNSTTEFRTIPSTLGTYGSKRGVYIMTSHYTATAAEEFAYLMQSLHRATIIGEITSGTLLHSKSFPVDGTDIVITVPIINLIDNNGECWLGGGVVPDAIVLADEAIDRAFEIIEFHPEVHSLVEDTGELVGDHYAITEVATKVREVLRSKWAEGLYRSVVDYESLSSELTTDLHDISGDHRLHVFYSDIEPDTFEEEPKIPTAEELGYIINDLFKTKVLPGNVGYLRYDMMADVETVRALGPQLVKLVWNKLVNTDSLIIDMRYNTGGYSTSIPLLCSYFFNAEPSQHLYTVLDRSTATTTKVTTFQRTLGRRYGPQKGVYILTSHMTGSAAEAFTRTMKDLNRATVVGEPTIGGSLSSGTYQIGDSPMYASIPTQAVLSAVTGKVWNSSGVEPHVASTANDALSTAQKIIRFRSTIPSVVRVAGILVADNYAFSTMGTDLAGKLIDLTKKGQYNMINSEVELARKISDDLTELSGDKNIKMAYFPEPSKAFAGVVHKQIQSPKLLAEFIKGSFRTDVLENNVGYLRFDTFGDFEVTTKVADLLAEHVWSKIVNTAALILDLRQASFSLLLFLNHGKKL</sequence>
<dbReference type="Pfam" id="PF11918">
    <property type="entry name" value="Peptidase_S41_N"/>
    <property type="match status" value="4"/>
</dbReference>
<dbReference type="GO" id="GO:0006508">
    <property type="term" value="P:proteolysis"/>
    <property type="evidence" value="ECO:0007669"/>
    <property type="project" value="InterPro"/>
</dbReference>
<reference evidence="3" key="1">
    <citation type="thesis" date="2021" institute="BYU ScholarsArchive" country="Provo, UT, USA">
        <title>Applications of and Algorithms for Genome Assembly and Genomic Analyses with an Emphasis on Marine Teleosts.</title>
        <authorList>
            <person name="Pickett B.D."/>
        </authorList>
    </citation>
    <scope>NUCLEOTIDE SEQUENCE</scope>
    <source>
        <strain evidence="3">HI-2016</strain>
    </source>
</reference>
<dbReference type="Gene3D" id="3.90.226.10">
    <property type="entry name" value="2-enoyl-CoA Hydratase, Chain A, domain 1"/>
    <property type="match status" value="4"/>
</dbReference>
<dbReference type="AlphaFoldDB" id="A0A8T2NPT1"/>
<dbReference type="GO" id="GO:0008236">
    <property type="term" value="F:serine-type peptidase activity"/>
    <property type="evidence" value="ECO:0007669"/>
    <property type="project" value="InterPro"/>
</dbReference>
<organism evidence="3 4">
    <name type="scientific">Albula glossodonta</name>
    <name type="common">roundjaw bonefish</name>
    <dbReference type="NCBI Taxonomy" id="121402"/>
    <lineage>
        <taxon>Eukaryota</taxon>
        <taxon>Metazoa</taxon>
        <taxon>Chordata</taxon>
        <taxon>Craniata</taxon>
        <taxon>Vertebrata</taxon>
        <taxon>Euteleostomi</taxon>
        <taxon>Actinopterygii</taxon>
        <taxon>Neopterygii</taxon>
        <taxon>Teleostei</taxon>
        <taxon>Albuliformes</taxon>
        <taxon>Albulidae</taxon>
        <taxon>Albula</taxon>
    </lineage>
</organism>
<dbReference type="PANTHER" id="PTHR11261:SF3">
    <property type="entry name" value="RETINOL-BINDING PROTEIN 3"/>
    <property type="match status" value="1"/>
</dbReference>
<feature type="signal peptide" evidence="1">
    <location>
        <begin position="1"/>
        <end position="22"/>
    </location>
</feature>
<keyword evidence="1" id="KW-0732">Signal</keyword>
<dbReference type="Gene3D" id="3.30.750.44">
    <property type="match status" value="4"/>
</dbReference>
<dbReference type="Proteomes" id="UP000824540">
    <property type="component" value="Unassembled WGS sequence"/>
</dbReference>